<dbReference type="EMBL" id="QRHQ01000020">
    <property type="protein sequence ID" value="RHF89467.1"/>
    <property type="molecule type" value="Genomic_DNA"/>
</dbReference>
<dbReference type="Proteomes" id="UP000260862">
    <property type="component" value="Unassembled WGS sequence"/>
</dbReference>
<name>A0A3E4N5R7_9BACT</name>
<evidence type="ECO:0000313" key="3">
    <source>
        <dbReference type="EMBL" id="RGM35540.1"/>
    </source>
</evidence>
<dbReference type="STRING" id="310297.BHV76_05595"/>
<dbReference type="Proteomes" id="UP000285750">
    <property type="component" value="Unassembled WGS sequence"/>
</dbReference>
<evidence type="ECO:0000313" key="8">
    <source>
        <dbReference type="Proteomes" id="UP000260862"/>
    </source>
</evidence>
<dbReference type="Proteomes" id="UP000284916">
    <property type="component" value="Unassembled WGS sequence"/>
</dbReference>
<evidence type="ECO:0000313" key="11">
    <source>
        <dbReference type="Proteomes" id="UP000285750"/>
    </source>
</evidence>
<evidence type="ECO:0000313" key="5">
    <source>
        <dbReference type="EMBL" id="RHF89467.1"/>
    </source>
</evidence>
<keyword evidence="1" id="KW-0812">Transmembrane</keyword>
<feature type="transmembrane region" description="Helical" evidence="1">
    <location>
        <begin position="268"/>
        <end position="287"/>
    </location>
</feature>
<comment type="caution">
    <text evidence="2">The sequence shown here is derived from an EMBL/GenBank/DDBJ whole genome shotgun (WGS) entry which is preliminary data.</text>
</comment>
<organism evidence="2 8">
    <name type="scientific">Phocaeicola plebeius</name>
    <dbReference type="NCBI Taxonomy" id="310297"/>
    <lineage>
        <taxon>Bacteria</taxon>
        <taxon>Pseudomonadati</taxon>
        <taxon>Bacteroidota</taxon>
        <taxon>Bacteroidia</taxon>
        <taxon>Bacteroidales</taxon>
        <taxon>Bacteroidaceae</taxon>
        <taxon>Phocaeicola</taxon>
    </lineage>
</organism>
<evidence type="ECO:0000313" key="7">
    <source>
        <dbReference type="Proteomes" id="UP000260780"/>
    </source>
</evidence>
<dbReference type="InterPro" id="IPR011990">
    <property type="entry name" value="TPR-like_helical_dom_sf"/>
</dbReference>
<sequence length="453" mass="53022">MSVLRYFIIIGILAVGVYVFSCTSPTEAPSPESTEINTHTDSLLQFRIYLEQARISRFKGENQEEAHFLDAAENIAQCLNDSSVYANLWQEKAMLYLPHQPEKAKEFFQKALAYMPSGTPVSIAQSELYLSRIYLEQGQTDSAFHYINNAICQNLPRKETAALHLQKGYIFAFLLQADSATHHILPFLPDASLKQRTEAYRRLFEMYGKKQNEKQENIYMRKYILSHDSLSAERKEMVIEKIQDMHEYKLQRERANKAEMQAAHHKLVFYRIAVTLGVVILILLLLLHRIRVHKQKLTEELKATQWMRMEETLKRKEAEVALAHEQEKLKQQEIDRLNKSVAYYRQLNAITLPSLLRKRNSQGALHLTEEEWDIIQQNTDTCFDGFTRRLKECYPQLTEEELRFCCLVKMDLPMSLLSEIYHIAKGSISRRKMRLKEKMHIENSSFDEFITAF</sequence>
<dbReference type="EMBL" id="QSQT01000004">
    <property type="protein sequence ID" value="RGK57554.1"/>
    <property type="molecule type" value="Genomic_DNA"/>
</dbReference>
<evidence type="ECO:0000313" key="2">
    <source>
        <dbReference type="EMBL" id="RGK57554.1"/>
    </source>
</evidence>
<accession>A0A3E4N5R7</accession>
<dbReference type="EMBL" id="QRUY01000006">
    <property type="protein sequence ID" value="RGS09226.1"/>
    <property type="molecule type" value="Genomic_DNA"/>
</dbReference>
<protein>
    <recommendedName>
        <fullName evidence="12">Tetratricopeptide repeat protein</fullName>
    </recommendedName>
</protein>
<evidence type="ECO:0008006" key="12">
    <source>
        <dbReference type="Google" id="ProtNLM"/>
    </source>
</evidence>
<evidence type="ECO:0000313" key="10">
    <source>
        <dbReference type="Proteomes" id="UP000284916"/>
    </source>
</evidence>
<keyword evidence="1" id="KW-0472">Membrane</keyword>
<evidence type="ECO:0000256" key="1">
    <source>
        <dbReference type="SAM" id="Phobius"/>
    </source>
</evidence>
<proteinExistence type="predicted"/>
<dbReference type="RefSeq" id="WP_117670902.1">
    <property type="nucleotide sequence ID" value="NZ_CABOGR010000004.1"/>
</dbReference>
<dbReference type="Gene3D" id="1.25.40.10">
    <property type="entry name" value="Tetratricopeptide repeat domain"/>
    <property type="match status" value="1"/>
</dbReference>
<reference evidence="7 8" key="1">
    <citation type="submission" date="2018-08" db="EMBL/GenBank/DDBJ databases">
        <title>A genome reference for cultivated species of the human gut microbiota.</title>
        <authorList>
            <person name="Zou Y."/>
            <person name="Xue W."/>
            <person name="Luo G."/>
        </authorList>
    </citation>
    <scope>NUCLEOTIDE SEQUENCE [LARGE SCALE GENOMIC DNA]</scope>
    <source>
        <strain evidence="4 11">AF24-16AC</strain>
        <strain evidence="6 10">AF39-11</strain>
        <strain evidence="5 9">AM23-23</strain>
        <strain evidence="3 7">OM08-14</strain>
        <strain evidence="2 8">TF10-3AC</strain>
    </source>
</reference>
<dbReference type="EMBL" id="QSTF01000053">
    <property type="protein sequence ID" value="RGM35540.1"/>
    <property type="molecule type" value="Genomic_DNA"/>
</dbReference>
<evidence type="ECO:0000313" key="9">
    <source>
        <dbReference type="Proteomes" id="UP000283485"/>
    </source>
</evidence>
<dbReference type="AlphaFoldDB" id="A0A3E4N5R7"/>
<dbReference type="EMBL" id="QROI01000011">
    <property type="protein sequence ID" value="RHL15369.1"/>
    <property type="molecule type" value="Genomic_DNA"/>
</dbReference>
<dbReference type="Proteomes" id="UP000283485">
    <property type="component" value="Unassembled WGS sequence"/>
</dbReference>
<evidence type="ECO:0000313" key="6">
    <source>
        <dbReference type="EMBL" id="RHL15369.1"/>
    </source>
</evidence>
<dbReference type="SUPFAM" id="SSF48452">
    <property type="entry name" value="TPR-like"/>
    <property type="match status" value="1"/>
</dbReference>
<keyword evidence="1" id="KW-1133">Transmembrane helix</keyword>
<keyword evidence="8" id="KW-1185">Reference proteome</keyword>
<dbReference type="Proteomes" id="UP000260780">
    <property type="component" value="Unassembled WGS sequence"/>
</dbReference>
<gene>
    <name evidence="6" type="ORF">DW035_08580</name>
    <name evidence="5" type="ORF">DW653_10865</name>
    <name evidence="4" type="ORF">DWY14_04445</name>
    <name evidence="3" type="ORF">DXC17_14700</name>
    <name evidence="2" type="ORF">DXD04_03435</name>
</gene>
<evidence type="ECO:0000313" key="4">
    <source>
        <dbReference type="EMBL" id="RGS09226.1"/>
    </source>
</evidence>